<dbReference type="EMBL" id="JBEZFP010000153">
    <property type="protein sequence ID" value="MEU8139081.1"/>
    <property type="molecule type" value="Genomic_DNA"/>
</dbReference>
<dbReference type="InterPro" id="IPR021678">
    <property type="entry name" value="DUF3263"/>
</dbReference>
<evidence type="ECO:0000313" key="1">
    <source>
        <dbReference type="EMBL" id="MEU8139081.1"/>
    </source>
</evidence>
<evidence type="ECO:0000313" key="2">
    <source>
        <dbReference type="Proteomes" id="UP001551482"/>
    </source>
</evidence>
<gene>
    <name evidence="1" type="ORF">AB0C36_36985</name>
</gene>
<name>A0ABV3DTK0_9ACTN</name>
<proteinExistence type="predicted"/>
<comment type="caution">
    <text evidence="1">The sequence shown here is derived from an EMBL/GenBank/DDBJ whole genome shotgun (WGS) entry which is preliminary data.</text>
</comment>
<accession>A0ABV3DTK0</accession>
<sequence>MPGANGPGADGEGGLTARDVEILDFERQWWRHAGAKERAVRDRFGCSPTRYYQALNALLDRPEALEHDPMLVQRLRRLRAARQTARSATTVRRHRP</sequence>
<dbReference type="Pfam" id="PF11662">
    <property type="entry name" value="DUF3263"/>
    <property type="match status" value="1"/>
</dbReference>
<organism evidence="1 2">
    <name type="scientific">Streptodolium elevatio</name>
    <dbReference type="NCBI Taxonomy" id="3157996"/>
    <lineage>
        <taxon>Bacteria</taxon>
        <taxon>Bacillati</taxon>
        <taxon>Actinomycetota</taxon>
        <taxon>Actinomycetes</taxon>
        <taxon>Kitasatosporales</taxon>
        <taxon>Streptomycetaceae</taxon>
        <taxon>Streptodolium</taxon>
    </lineage>
</organism>
<keyword evidence="2" id="KW-1185">Reference proteome</keyword>
<dbReference type="Proteomes" id="UP001551482">
    <property type="component" value="Unassembled WGS sequence"/>
</dbReference>
<protein>
    <submittedName>
        <fullName evidence="1">DUF3263 domain-containing protein</fullName>
    </submittedName>
</protein>
<reference evidence="1 2" key="1">
    <citation type="submission" date="2024-06" db="EMBL/GenBank/DDBJ databases">
        <title>The Natural Products Discovery Center: Release of the First 8490 Sequenced Strains for Exploring Actinobacteria Biosynthetic Diversity.</title>
        <authorList>
            <person name="Kalkreuter E."/>
            <person name="Kautsar S.A."/>
            <person name="Yang D."/>
            <person name="Bader C.D."/>
            <person name="Teijaro C.N."/>
            <person name="Fluegel L."/>
            <person name="Davis C.M."/>
            <person name="Simpson J.R."/>
            <person name="Lauterbach L."/>
            <person name="Steele A.D."/>
            <person name="Gui C."/>
            <person name="Meng S."/>
            <person name="Li G."/>
            <person name="Viehrig K."/>
            <person name="Ye F."/>
            <person name="Su P."/>
            <person name="Kiefer A.F."/>
            <person name="Nichols A."/>
            <person name="Cepeda A.J."/>
            <person name="Yan W."/>
            <person name="Fan B."/>
            <person name="Jiang Y."/>
            <person name="Adhikari A."/>
            <person name="Zheng C.-J."/>
            <person name="Schuster L."/>
            <person name="Cowan T.M."/>
            <person name="Smanski M.J."/>
            <person name="Chevrette M.G."/>
            <person name="De Carvalho L.P.S."/>
            <person name="Shen B."/>
        </authorList>
    </citation>
    <scope>NUCLEOTIDE SEQUENCE [LARGE SCALE GENOMIC DNA]</scope>
    <source>
        <strain evidence="1 2">NPDC048946</strain>
    </source>
</reference>